<feature type="compositionally biased region" description="Low complexity" evidence="1">
    <location>
        <begin position="118"/>
        <end position="133"/>
    </location>
</feature>
<accession>A0ABQ7FNS3</accession>
<comment type="caution">
    <text evidence="2">The sequence shown here is derived from an EMBL/GenBank/DDBJ whole genome shotgun (WGS) entry which is preliminary data.</text>
</comment>
<feature type="compositionally biased region" description="Basic and acidic residues" evidence="1">
    <location>
        <begin position="107"/>
        <end position="116"/>
    </location>
</feature>
<protein>
    <submittedName>
        <fullName evidence="2">Hydrogenase expression protein HypF</fullName>
    </submittedName>
</protein>
<sequence length="420" mass="43456">MRGDEAQLEGESHRRATTGPRHAAPRKSMLTRLHMPAGKAVALAAMPTAVLMGMGLTPQLAQADPKNPGPFKPGKCVSQPDEADEKEAEKAEDEAAKAEKEAEEAKEEAAKDKAGDTPEPSGSASPEPEPSGSAGSGEEEAGEAEPAPSESGTKNPLDPLGVGDALGNLFGGGEDEQPADEPSGTGEPEASAEAGAEESPDAPAPEDGAGKAVEDTVGGLTDGAKSALEKAEEKAEKAREEAEKAAEGAGAAVPGADGLQPFPCPEYDPQALADAELEKTPLLPDDPWTLESSKLSLHGLDYQGIVKVKTWSGEVKEVLKFTAKGVDIKDLHQLVVGPNGTTSHVKAAEGSNSTIRNGEVTMYTEELKGNLLGIIPITFSPKSPPPLNIPEVFFTQVTVKQAGQFGGELTVPGMHLYNEA</sequence>
<proteinExistence type="predicted"/>
<feature type="region of interest" description="Disordered" evidence="1">
    <location>
        <begin position="1"/>
        <end position="32"/>
    </location>
</feature>
<feature type="compositionally biased region" description="Basic and acidic residues" evidence="1">
    <location>
        <begin position="1"/>
        <end position="14"/>
    </location>
</feature>
<evidence type="ECO:0000313" key="3">
    <source>
        <dbReference type="Proteomes" id="UP000621266"/>
    </source>
</evidence>
<feature type="region of interest" description="Disordered" evidence="1">
    <location>
        <begin position="59"/>
        <end position="260"/>
    </location>
</feature>
<reference evidence="2 3" key="1">
    <citation type="submission" date="2019-10" db="EMBL/GenBank/DDBJ databases">
        <title>Streptomyces tenebrisbrunneis sp.nov., an endogenous actinomycete isolated from of Lycium ruthenicum.</title>
        <authorList>
            <person name="Ma L."/>
        </authorList>
    </citation>
    <scope>NUCLEOTIDE SEQUENCE [LARGE SCALE GENOMIC DNA]</scope>
    <source>
        <strain evidence="2 3">TRM 66187</strain>
    </source>
</reference>
<gene>
    <name evidence="2" type="ORF">GCU69_09855</name>
</gene>
<keyword evidence="3" id="KW-1185">Reference proteome</keyword>
<evidence type="ECO:0000256" key="1">
    <source>
        <dbReference type="SAM" id="MobiDB-lite"/>
    </source>
</evidence>
<name>A0ABQ7FNS3_9ACTN</name>
<dbReference type="EMBL" id="WHPN01000236">
    <property type="protein sequence ID" value="KAF4409279.1"/>
    <property type="molecule type" value="Genomic_DNA"/>
</dbReference>
<feature type="compositionally biased region" description="Low complexity" evidence="1">
    <location>
        <begin position="247"/>
        <end position="258"/>
    </location>
</feature>
<feature type="compositionally biased region" description="Basic and acidic residues" evidence="1">
    <location>
        <begin position="87"/>
        <end position="100"/>
    </location>
</feature>
<evidence type="ECO:0000313" key="2">
    <source>
        <dbReference type="EMBL" id="KAF4409279.1"/>
    </source>
</evidence>
<feature type="compositionally biased region" description="Basic and acidic residues" evidence="1">
    <location>
        <begin position="227"/>
        <end position="246"/>
    </location>
</feature>
<dbReference type="Proteomes" id="UP000621266">
    <property type="component" value="Unassembled WGS sequence"/>
</dbReference>
<organism evidence="2 3">
    <name type="scientific">Streptomyces lycii</name>
    <dbReference type="NCBI Taxonomy" id="2654337"/>
    <lineage>
        <taxon>Bacteria</taxon>
        <taxon>Bacillati</taxon>
        <taxon>Actinomycetota</taxon>
        <taxon>Actinomycetes</taxon>
        <taxon>Kitasatosporales</taxon>
        <taxon>Streptomycetaceae</taxon>
        <taxon>Streptomyces</taxon>
    </lineage>
</organism>